<dbReference type="OrthoDB" id="68195at2"/>
<proteinExistence type="predicted"/>
<evidence type="ECO:0000259" key="2">
    <source>
        <dbReference type="Pfam" id="PF00188"/>
    </source>
</evidence>
<dbReference type="RefSeq" id="WP_124870491.1">
    <property type="nucleotide sequence ID" value="NZ_CP034183.1"/>
</dbReference>
<feature type="chain" id="PRO_5018237557" evidence="1">
    <location>
        <begin position="20"/>
        <end position="154"/>
    </location>
</feature>
<dbReference type="Proteomes" id="UP000276417">
    <property type="component" value="Chromosome 1"/>
</dbReference>
<accession>A0A3G8YP60</accession>
<dbReference type="InterPro" id="IPR014044">
    <property type="entry name" value="CAP_dom"/>
</dbReference>
<keyword evidence="1" id="KW-0732">Signal</keyword>
<dbReference type="CDD" id="cd05379">
    <property type="entry name" value="CAP_bacterial"/>
    <property type="match status" value="1"/>
</dbReference>
<feature type="domain" description="SCP" evidence="2">
    <location>
        <begin position="30"/>
        <end position="150"/>
    </location>
</feature>
<dbReference type="PANTHER" id="PTHR31157:SF1">
    <property type="entry name" value="SCP DOMAIN-CONTAINING PROTEIN"/>
    <property type="match status" value="1"/>
</dbReference>
<name>A0A3G8YP60_9DEIO</name>
<evidence type="ECO:0000256" key="1">
    <source>
        <dbReference type="SAM" id="SignalP"/>
    </source>
</evidence>
<dbReference type="EMBL" id="CP034183">
    <property type="protein sequence ID" value="AZI42936.1"/>
    <property type="molecule type" value="Genomic_DNA"/>
</dbReference>
<organism evidence="3 4">
    <name type="scientific">Deinococcus psychrotolerans</name>
    <dbReference type="NCBI Taxonomy" id="2489213"/>
    <lineage>
        <taxon>Bacteria</taxon>
        <taxon>Thermotogati</taxon>
        <taxon>Deinococcota</taxon>
        <taxon>Deinococci</taxon>
        <taxon>Deinococcales</taxon>
        <taxon>Deinococcaceae</taxon>
        <taxon>Deinococcus</taxon>
    </lineage>
</organism>
<dbReference type="SUPFAM" id="SSF55797">
    <property type="entry name" value="PR-1-like"/>
    <property type="match status" value="1"/>
</dbReference>
<evidence type="ECO:0000313" key="4">
    <source>
        <dbReference type="Proteomes" id="UP000276417"/>
    </source>
</evidence>
<evidence type="ECO:0000313" key="3">
    <source>
        <dbReference type="EMBL" id="AZI42936.1"/>
    </source>
</evidence>
<feature type="signal peptide" evidence="1">
    <location>
        <begin position="1"/>
        <end position="19"/>
    </location>
</feature>
<dbReference type="InterPro" id="IPR035940">
    <property type="entry name" value="CAP_sf"/>
</dbReference>
<gene>
    <name evidence="3" type="ORF">EHF33_09415</name>
</gene>
<dbReference type="PANTHER" id="PTHR31157">
    <property type="entry name" value="SCP DOMAIN-CONTAINING PROTEIN"/>
    <property type="match status" value="1"/>
</dbReference>
<reference evidence="3 4" key="1">
    <citation type="submission" date="2018-11" db="EMBL/GenBank/DDBJ databases">
        <title>Deinococcus shelandsis sp. nov., isolated from South Shetland Islands soil of Antarctica.</title>
        <authorList>
            <person name="Tian J."/>
        </authorList>
    </citation>
    <scope>NUCLEOTIDE SEQUENCE [LARGE SCALE GENOMIC DNA]</scope>
    <source>
        <strain evidence="3 4">S14-83T</strain>
    </source>
</reference>
<dbReference type="Pfam" id="PF00188">
    <property type="entry name" value="CAP"/>
    <property type="match status" value="1"/>
</dbReference>
<keyword evidence="4" id="KW-1185">Reference proteome</keyword>
<sequence length="154" mass="16022">MKLHLLALLALLPLSQSHAAGSESALLSGINALRAQGISCAGVSRPRSAPLTWTATNSSAARLQATYMAQTGRVSHTGAGGTSPRVRAASTGVRGPNMSEIIYLNVGLNASQAVNWWRNSPVHCYALTNAAYTKAGMSIVRAGRGTAYVMVLSN</sequence>
<dbReference type="KEGG" id="dph:EHF33_09415"/>
<dbReference type="Gene3D" id="3.40.33.10">
    <property type="entry name" value="CAP"/>
    <property type="match status" value="1"/>
</dbReference>
<dbReference type="AlphaFoldDB" id="A0A3G8YP60"/>
<protein>
    <submittedName>
        <fullName evidence="3">CAP domain-containing protein</fullName>
    </submittedName>
</protein>